<dbReference type="RefSeq" id="WP_143098121.1">
    <property type="nucleotide sequence ID" value="NZ_CP041743.1"/>
</dbReference>
<protein>
    <recommendedName>
        <fullName evidence="4">SnoaL-like domain-containing protein</fullName>
    </recommendedName>
</protein>
<feature type="signal peptide" evidence="1">
    <location>
        <begin position="1"/>
        <end position="23"/>
    </location>
</feature>
<evidence type="ECO:0000313" key="2">
    <source>
        <dbReference type="EMBL" id="SFJ33483.1"/>
    </source>
</evidence>
<evidence type="ECO:0008006" key="4">
    <source>
        <dbReference type="Google" id="ProtNLM"/>
    </source>
</evidence>
<organism evidence="2 3">
    <name type="scientific">Paraburkholderia megapolitana</name>
    <dbReference type="NCBI Taxonomy" id="420953"/>
    <lineage>
        <taxon>Bacteria</taxon>
        <taxon>Pseudomonadati</taxon>
        <taxon>Pseudomonadota</taxon>
        <taxon>Betaproteobacteria</taxon>
        <taxon>Burkholderiales</taxon>
        <taxon>Burkholderiaceae</taxon>
        <taxon>Paraburkholderia</taxon>
    </lineage>
</organism>
<dbReference type="Gene3D" id="3.10.450.50">
    <property type="match status" value="2"/>
</dbReference>
<gene>
    <name evidence="2" type="ORF">SAMN05192543_106383</name>
</gene>
<dbReference type="InterPro" id="IPR006311">
    <property type="entry name" value="TAT_signal"/>
</dbReference>
<dbReference type="EMBL" id="FOQU01000006">
    <property type="protein sequence ID" value="SFJ33483.1"/>
    <property type="molecule type" value="Genomic_DNA"/>
</dbReference>
<dbReference type="AlphaFoldDB" id="A0A1I3QH95"/>
<proteinExistence type="predicted"/>
<sequence length="381" mass="40532">MTAFSRRKFLGSMAAAVPFAVMADRALGVSAGAGSAISAEITSEQTWAFFRAFYQDWDSGDPARVVARMAQSSAFTFSDATLNLLFQGISTFTPAISQLISSEVQVLGTANVATLFHATGDINYGAIIEEVSVRNAFFSTNALTAQRVFDFDSGLVIRMTDYWDSREMGESDIVGPAVTQGVAFPNAPIHPGGVPRSSTTPAAPGPLALTTSVTGQPSASAEMIDFAQQFHAALCSANVNTILSFFTDDAIYINPLIHQGPVLYGNFDQTTQIQGLDLISQLFFAVGAELPDGLGSSLVHIVGGQSGGGFEWKAGGQYANTGINRNGLNGSTAIDLYNGKIRRMSVKFDTFQLQQSSYDLIRSQLLAAGVVDQNAQSSKRR</sequence>
<evidence type="ECO:0000313" key="3">
    <source>
        <dbReference type="Proteomes" id="UP000199548"/>
    </source>
</evidence>
<reference evidence="2 3" key="1">
    <citation type="submission" date="2016-10" db="EMBL/GenBank/DDBJ databases">
        <authorList>
            <person name="de Groot N.N."/>
        </authorList>
    </citation>
    <scope>NUCLEOTIDE SEQUENCE [LARGE SCALE GENOMIC DNA]</scope>
    <source>
        <strain evidence="2 3">LMG 23650</strain>
    </source>
</reference>
<dbReference type="OrthoDB" id="9124628at2"/>
<dbReference type="Proteomes" id="UP000199548">
    <property type="component" value="Unassembled WGS sequence"/>
</dbReference>
<accession>A0A1I3QH95</accession>
<dbReference type="SUPFAM" id="SSF54427">
    <property type="entry name" value="NTF2-like"/>
    <property type="match status" value="2"/>
</dbReference>
<feature type="chain" id="PRO_5011681688" description="SnoaL-like domain-containing protein" evidence="1">
    <location>
        <begin position="24"/>
        <end position="381"/>
    </location>
</feature>
<dbReference type="PROSITE" id="PS51318">
    <property type="entry name" value="TAT"/>
    <property type="match status" value="1"/>
</dbReference>
<evidence type="ECO:0000256" key="1">
    <source>
        <dbReference type="SAM" id="SignalP"/>
    </source>
</evidence>
<dbReference type="InterPro" id="IPR032710">
    <property type="entry name" value="NTF2-like_dom_sf"/>
</dbReference>
<keyword evidence="1" id="KW-0732">Signal</keyword>
<name>A0A1I3QH95_9BURK</name>
<keyword evidence="3" id="KW-1185">Reference proteome</keyword>